<gene>
    <name evidence="1" type="ORF">SAMN05216167_10522</name>
</gene>
<protein>
    <submittedName>
        <fullName evidence="1">Uncharacterized protein</fullName>
    </submittedName>
</protein>
<dbReference type="EMBL" id="FOLQ01000005">
    <property type="protein sequence ID" value="SFD43200.1"/>
    <property type="molecule type" value="Genomic_DNA"/>
</dbReference>
<dbReference type="Proteomes" id="UP000198598">
    <property type="component" value="Unassembled WGS sequence"/>
</dbReference>
<sequence>MGQIAKPFVLSEADLTTLDQLVLSLPPFVSQF</sequence>
<keyword evidence="2" id="KW-1185">Reference proteome</keyword>
<accession>A0A1I1SJJ3</accession>
<reference evidence="1 2" key="1">
    <citation type="submission" date="2016-10" db="EMBL/GenBank/DDBJ databases">
        <authorList>
            <person name="de Groot N.N."/>
        </authorList>
    </citation>
    <scope>NUCLEOTIDE SEQUENCE [LARGE SCALE GENOMIC DNA]</scope>
    <source>
        <strain evidence="1 2">DSM 26130</strain>
    </source>
</reference>
<dbReference type="AlphaFoldDB" id="A0A1I1SJJ3"/>
<proteinExistence type="predicted"/>
<organism evidence="1 2">
    <name type="scientific">Spirosoma endophyticum</name>
    <dbReference type="NCBI Taxonomy" id="662367"/>
    <lineage>
        <taxon>Bacteria</taxon>
        <taxon>Pseudomonadati</taxon>
        <taxon>Bacteroidota</taxon>
        <taxon>Cytophagia</taxon>
        <taxon>Cytophagales</taxon>
        <taxon>Cytophagaceae</taxon>
        <taxon>Spirosoma</taxon>
    </lineage>
</organism>
<name>A0A1I1SJJ3_9BACT</name>
<evidence type="ECO:0000313" key="2">
    <source>
        <dbReference type="Proteomes" id="UP000198598"/>
    </source>
</evidence>
<evidence type="ECO:0000313" key="1">
    <source>
        <dbReference type="EMBL" id="SFD43200.1"/>
    </source>
</evidence>